<keyword evidence="4" id="KW-0067">ATP-binding</keyword>
<keyword evidence="8" id="KW-1185">Reference proteome</keyword>
<feature type="compositionally biased region" description="Acidic residues" evidence="5">
    <location>
        <begin position="70"/>
        <end position="84"/>
    </location>
</feature>
<dbReference type="GO" id="GO:0016887">
    <property type="term" value="F:ATP hydrolysis activity"/>
    <property type="evidence" value="ECO:0007669"/>
    <property type="project" value="InterPro"/>
</dbReference>
<feature type="region of interest" description="Disordered" evidence="5">
    <location>
        <begin position="109"/>
        <end position="166"/>
    </location>
</feature>
<dbReference type="InterPro" id="IPR027417">
    <property type="entry name" value="P-loop_NTPase"/>
</dbReference>
<dbReference type="Gene3D" id="1.10.8.60">
    <property type="match status" value="2"/>
</dbReference>
<organism evidence="7 8">
    <name type="scientific">Beauveria brongniartii RCEF 3172</name>
    <dbReference type="NCBI Taxonomy" id="1081107"/>
    <lineage>
        <taxon>Eukaryota</taxon>
        <taxon>Fungi</taxon>
        <taxon>Dikarya</taxon>
        <taxon>Ascomycota</taxon>
        <taxon>Pezizomycotina</taxon>
        <taxon>Sordariomycetes</taxon>
        <taxon>Hypocreomycetidae</taxon>
        <taxon>Hypocreales</taxon>
        <taxon>Cordycipitaceae</taxon>
        <taxon>Beauveria</taxon>
        <taxon>Beauveria brongniartii</taxon>
    </lineage>
</organism>
<feature type="compositionally biased region" description="Basic and acidic residues" evidence="5">
    <location>
        <begin position="145"/>
        <end position="156"/>
    </location>
</feature>
<evidence type="ECO:0000256" key="4">
    <source>
        <dbReference type="ARBA" id="ARBA00022840"/>
    </source>
</evidence>
<feature type="compositionally biased region" description="Acidic residues" evidence="5">
    <location>
        <begin position="411"/>
        <end position="420"/>
    </location>
</feature>
<feature type="domain" description="AAA+ ATPase" evidence="6">
    <location>
        <begin position="494"/>
        <end position="631"/>
    </location>
</feature>
<dbReference type="GO" id="GO:1990275">
    <property type="term" value="F:preribosome binding"/>
    <property type="evidence" value="ECO:0007669"/>
    <property type="project" value="TreeGrafter"/>
</dbReference>
<name>A0A166Z3L6_9HYPO</name>
<dbReference type="InterPro" id="IPR041569">
    <property type="entry name" value="AAA_lid_3"/>
</dbReference>
<dbReference type="GO" id="GO:0003723">
    <property type="term" value="F:RNA binding"/>
    <property type="evidence" value="ECO:0007669"/>
    <property type="project" value="TreeGrafter"/>
</dbReference>
<dbReference type="SUPFAM" id="SSF52540">
    <property type="entry name" value="P-loop containing nucleoside triphosphate hydrolases"/>
    <property type="match status" value="2"/>
</dbReference>
<accession>A0A166Z3L6</accession>
<dbReference type="GO" id="GO:0005524">
    <property type="term" value="F:ATP binding"/>
    <property type="evidence" value="ECO:0007669"/>
    <property type="project" value="UniProtKB-KW"/>
</dbReference>
<dbReference type="Pfam" id="PF17862">
    <property type="entry name" value="AAA_lid_3"/>
    <property type="match status" value="2"/>
</dbReference>
<gene>
    <name evidence="7" type="ORF">BBO_07548</name>
</gene>
<comment type="similarity">
    <text evidence="1">Belongs to the AAA ATPase family.</text>
</comment>
<feature type="region of interest" description="Disordered" evidence="5">
    <location>
        <begin position="397"/>
        <end position="420"/>
    </location>
</feature>
<evidence type="ECO:0000313" key="7">
    <source>
        <dbReference type="EMBL" id="OAA37518.1"/>
    </source>
</evidence>
<keyword evidence="3" id="KW-0547">Nucleotide-binding</keyword>
<dbReference type="Pfam" id="PF00004">
    <property type="entry name" value="AAA"/>
    <property type="match status" value="2"/>
</dbReference>
<evidence type="ECO:0000256" key="1">
    <source>
        <dbReference type="ARBA" id="ARBA00006914"/>
    </source>
</evidence>
<dbReference type="SMART" id="SM00382">
    <property type="entry name" value="AAA"/>
    <property type="match status" value="2"/>
</dbReference>
<dbReference type="OrthoDB" id="27435at2759"/>
<keyword evidence="2" id="KW-0677">Repeat</keyword>
<evidence type="ECO:0000256" key="3">
    <source>
        <dbReference type="ARBA" id="ARBA00022741"/>
    </source>
</evidence>
<evidence type="ECO:0000259" key="6">
    <source>
        <dbReference type="SMART" id="SM00382"/>
    </source>
</evidence>
<evidence type="ECO:0000256" key="2">
    <source>
        <dbReference type="ARBA" id="ARBA00022737"/>
    </source>
</evidence>
<dbReference type="Proteomes" id="UP000076863">
    <property type="component" value="Unassembled WGS sequence"/>
</dbReference>
<dbReference type="PANTHER" id="PTHR23077:SF171">
    <property type="entry name" value="NUCLEAR VALOSIN-CONTAINING PROTEIN-LIKE"/>
    <property type="match status" value="1"/>
</dbReference>
<reference evidence="7 8" key="1">
    <citation type="journal article" date="2016" name="Genome Biol. Evol.">
        <title>Divergent and convergent evolution of fungal pathogenicity.</title>
        <authorList>
            <person name="Shang Y."/>
            <person name="Xiao G."/>
            <person name="Zheng P."/>
            <person name="Cen K."/>
            <person name="Zhan S."/>
            <person name="Wang C."/>
        </authorList>
    </citation>
    <scope>NUCLEOTIDE SEQUENCE [LARGE SCALE GENOMIC DNA]</scope>
    <source>
        <strain evidence="7 8">RCEF 3172</strain>
    </source>
</reference>
<proteinExistence type="inferred from homology"/>
<sequence length="736" mass="80987">MPPSLSNRLDLDVYQVVKRLEQNSNDGKLFKTVSAAYTAVKASNSSLSRQKKRPLEDALFRVLDLRKQEEADESDSEAAIDVEDPNEKSDERFLLNRQMTRHWNVEPATMPAATTNGEQPAKKKRRVDVAQGDERNPTAMSTPKELTEGKTVDHSKLQKKTPRGPLFDVESHVDRPILGGLGKAYNSLLFDLENLLVVPQCYDPRDERLLGILLTGPSGVGKSSYIRSFAAHMGIALINMTRCFDEPERIDKSLAEAFDVALASAPSILYVEHIEHFLPKTSDASQNEQQHLRTLSLFKRQMGRVKAQKTPVVCIATAAREADVNMTLLTGGWFDVRVQLSVPNTKQREDILRAVIDQRAVDDQLDLASLAKKMDGFVGGDIAQVVRHAVRNAAGRSRSTYYPNPDKTIYDDDNDDDDDDSVAVTRDSVPLTLADFAAALDDYVPVLRMEGFTAVPDVTWDQVGGLAPVRAQLQLSIVGPIANPALYAHYGLTRAGGCLLWGPPGCGKTLVAQAVANEAQASFILINGPELLNKYVGESERAVRELFSRARSSTPCILFFDEFDSIAPRRDGGGASEAGTRVVNALLTELDGARGRDGVYVIGTTNRPDMIDDAMLRPGRLSKQLFLDLPTPAERVDILRAIYRTRHVGATDAEFARLDSIARDERCEGFSGADLSGLHEHAAEFAITRYLQAGDYSAPMGEISEQDWEAALRITRPSVTKPEVYRKLRAKLAGGV</sequence>
<dbReference type="PANTHER" id="PTHR23077">
    <property type="entry name" value="AAA-FAMILY ATPASE"/>
    <property type="match status" value="1"/>
</dbReference>
<feature type="domain" description="AAA+ ATPase" evidence="6">
    <location>
        <begin position="208"/>
        <end position="344"/>
    </location>
</feature>
<comment type="caution">
    <text evidence="7">The sequence shown here is derived from an EMBL/GenBank/DDBJ whole genome shotgun (WGS) entry which is preliminary data.</text>
</comment>
<dbReference type="FunFam" id="3.40.50.300:FF:000018">
    <property type="entry name" value="Cell division control 48"/>
    <property type="match status" value="1"/>
</dbReference>
<feature type="region of interest" description="Disordered" evidence="5">
    <location>
        <begin position="68"/>
        <end position="89"/>
    </location>
</feature>
<dbReference type="GO" id="GO:0005634">
    <property type="term" value="C:nucleus"/>
    <property type="evidence" value="ECO:0007669"/>
    <property type="project" value="TreeGrafter"/>
</dbReference>
<dbReference type="InterPro" id="IPR050168">
    <property type="entry name" value="AAA_ATPase_domain"/>
</dbReference>
<protein>
    <submittedName>
        <fullName evidence="7">Ribosome biogenesis ATPase RIX7</fullName>
    </submittedName>
</protein>
<dbReference type="EMBL" id="AZHA01000030">
    <property type="protein sequence ID" value="OAA37518.1"/>
    <property type="molecule type" value="Genomic_DNA"/>
</dbReference>
<dbReference type="InterPro" id="IPR003593">
    <property type="entry name" value="AAA+_ATPase"/>
</dbReference>
<dbReference type="GO" id="GO:0042254">
    <property type="term" value="P:ribosome biogenesis"/>
    <property type="evidence" value="ECO:0007669"/>
    <property type="project" value="TreeGrafter"/>
</dbReference>
<dbReference type="AlphaFoldDB" id="A0A166Z3L6"/>
<evidence type="ECO:0000313" key="8">
    <source>
        <dbReference type="Proteomes" id="UP000076863"/>
    </source>
</evidence>
<dbReference type="Gene3D" id="3.40.50.300">
    <property type="entry name" value="P-loop containing nucleotide triphosphate hydrolases"/>
    <property type="match status" value="2"/>
</dbReference>
<dbReference type="InterPro" id="IPR003959">
    <property type="entry name" value="ATPase_AAA_core"/>
</dbReference>
<evidence type="ECO:0000256" key="5">
    <source>
        <dbReference type="SAM" id="MobiDB-lite"/>
    </source>
</evidence>